<comment type="similarity">
    <text evidence="10">Belongs to the insect chemoreceptor superfamily. Heteromeric odorant receptor channel (TC 1.A.69) family.</text>
</comment>
<keyword evidence="6 10" id="KW-1133">Transmembrane helix</keyword>
<accession>A0A6M9TYE3</accession>
<comment type="subcellular location">
    <subcellularLocation>
        <location evidence="1 10">Cell membrane</location>
        <topology evidence="1 10">Multi-pass membrane protein</topology>
    </subcellularLocation>
</comment>
<evidence type="ECO:0000256" key="7">
    <source>
        <dbReference type="ARBA" id="ARBA00023136"/>
    </source>
</evidence>
<dbReference type="GO" id="GO:0005549">
    <property type="term" value="F:odorant binding"/>
    <property type="evidence" value="ECO:0007669"/>
    <property type="project" value="InterPro"/>
</dbReference>
<evidence type="ECO:0000256" key="2">
    <source>
        <dbReference type="ARBA" id="ARBA00022475"/>
    </source>
</evidence>
<evidence type="ECO:0000256" key="5">
    <source>
        <dbReference type="ARBA" id="ARBA00022725"/>
    </source>
</evidence>
<keyword evidence="8 10" id="KW-0675">Receptor</keyword>
<feature type="transmembrane region" description="Helical" evidence="10">
    <location>
        <begin position="272"/>
        <end position="290"/>
    </location>
</feature>
<protein>
    <recommendedName>
        <fullName evidence="10">Odorant receptor</fullName>
    </recommendedName>
</protein>
<evidence type="ECO:0000313" key="11">
    <source>
        <dbReference type="EMBL" id="QKN21126.1"/>
    </source>
</evidence>
<organism evidence="11">
    <name type="scientific">Zeugodacus cucurbitae</name>
    <name type="common">Melon fruit fly</name>
    <name type="synonym">Bactrocera cucurbitae</name>
    <dbReference type="NCBI Taxonomy" id="28588"/>
    <lineage>
        <taxon>Eukaryota</taxon>
        <taxon>Metazoa</taxon>
        <taxon>Ecdysozoa</taxon>
        <taxon>Arthropoda</taxon>
        <taxon>Hexapoda</taxon>
        <taxon>Insecta</taxon>
        <taxon>Pterygota</taxon>
        <taxon>Neoptera</taxon>
        <taxon>Endopterygota</taxon>
        <taxon>Diptera</taxon>
        <taxon>Brachycera</taxon>
        <taxon>Muscomorpha</taxon>
        <taxon>Tephritoidea</taxon>
        <taxon>Tephritidae</taxon>
        <taxon>Zeugodacus</taxon>
        <taxon>Zeugodacus</taxon>
    </lineage>
</organism>
<feature type="transmembrane region" description="Helical" evidence="10">
    <location>
        <begin position="138"/>
        <end position="160"/>
    </location>
</feature>
<evidence type="ECO:0000256" key="1">
    <source>
        <dbReference type="ARBA" id="ARBA00004651"/>
    </source>
</evidence>
<dbReference type="InterPro" id="IPR004117">
    <property type="entry name" value="7tm6_olfct_rcpt"/>
</dbReference>
<dbReference type="PANTHER" id="PTHR21137">
    <property type="entry name" value="ODORANT RECEPTOR"/>
    <property type="match status" value="1"/>
</dbReference>
<evidence type="ECO:0000256" key="9">
    <source>
        <dbReference type="ARBA" id="ARBA00023224"/>
    </source>
</evidence>
<evidence type="ECO:0000256" key="8">
    <source>
        <dbReference type="ARBA" id="ARBA00023170"/>
    </source>
</evidence>
<dbReference type="GO" id="GO:0005886">
    <property type="term" value="C:plasma membrane"/>
    <property type="evidence" value="ECO:0007669"/>
    <property type="project" value="UniProtKB-SubCell"/>
</dbReference>
<name>A0A6M9TYE3_ZEUCU</name>
<dbReference type="PANTHER" id="PTHR21137:SF35">
    <property type="entry name" value="ODORANT RECEPTOR 19A-RELATED"/>
    <property type="match status" value="1"/>
</dbReference>
<evidence type="ECO:0000256" key="10">
    <source>
        <dbReference type="RuleBase" id="RU351113"/>
    </source>
</evidence>
<evidence type="ECO:0000256" key="6">
    <source>
        <dbReference type="ARBA" id="ARBA00022989"/>
    </source>
</evidence>
<gene>
    <name evidence="11" type="primary">OR7a.5</name>
</gene>
<feature type="transmembrane region" description="Helical" evidence="10">
    <location>
        <begin position="73"/>
        <end position="93"/>
    </location>
</feature>
<keyword evidence="2" id="KW-1003">Cell membrane</keyword>
<keyword evidence="7 10" id="KW-0472">Membrane</keyword>
<sequence>MRKITDLFYGRGKVDYDTNESFALLFHSWSLVGFIPKKPTRISEIISQFICWTCVITSPITYFAGLIATMGDLPITIVLSNLGVAINCVALPLKAIHIKVNIDRLHDIGLIFKRLDARYQRPEDQLEVREAVKVSTRIYAIFFFLYWFYGTASWLAALFAHKYPHDSYFPIIDWLPESVFQFWLHFVFEVFYLQILLQINLTNDAFPGIYIRALRTHIKLLTDRVSRLGLNPDLSDQENFEELVDCIVSHQELIQISDTVGSILSLTTFFQFTIYAAILCVCMLNMFVFGDATTKVVTVVYLIPVLWQTIPTCYQASMLESDCAKLPLAIFHCNWLALDKRCHKLIIYFMQRSQEEISFTAIKLFRINLGTNLSIAKFSFTLYTFINEMGFGETLKERLE</sequence>
<dbReference type="GO" id="GO:0007165">
    <property type="term" value="P:signal transduction"/>
    <property type="evidence" value="ECO:0007669"/>
    <property type="project" value="UniProtKB-KW"/>
</dbReference>
<proteinExistence type="evidence at transcript level"/>
<dbReference type="Pfam" id="PF02949">
    <property type="entry name" value="7tm_6"/>
    <property type="match status" value="1"/>
</dbReference>
<feature type="transmembrane region" description="Helical" evidence="10">
    <location>
        <begin position="45"/>
        <end position="67"/>
    </location>
</feature>
<keyword evidence="4 10" id="KW-0812">Transmembrane</keyword>
<keyword evidence="9 10" id="KW-0807">Transducer</keyword>
<keyword evidence="3 10" id="KW-0716">Sensory transduction</keyword>
<comment type="caution">
    <text evidence="10">Lacks conserved residue(s) required for the propagation of feature annotation.</text>
</comment>
<dbReference type="EMBL" id="MT474414">
    <property type="protein sequence ID" value="QKN21126.1"/>
    <property type="molecule type" value="mRNA"/>
</dbReference>
<evidence type="ECO:0000256" key="4">
    <source>
        <dbReference type="ARBA" id="ARBA00022692"/>
    </source>
</evidence>
<keyword evidence="5 10" id="KW-0552">Olfaction</keyword>
<evidence type="ECO:0000256" key="3">
    <source>
        <dbReference type="ARBA" id="ARBA00022606"/>
    </source>
</evidence>
<dbReference type="GO" id="GO:0004984">
    <property type="term" value="F:olfactory receptor activity"/>
    <property type="evidence" value="ECO:0007669"/>
    <property type="project" value="InterPro"/>
</dbReference>
<dbReference type="AlphaFoldDB" id="A0A6M9TYE3"/>
<reference evidence="11" key="1">
    <citation type="journal article" date="2020" name="Mol. Phylogenet. Evol.">
        <title>Analyses of chemosensory genes provide insight into the evolution of behavioral differences to phytochemicals in Bactrocera species.</title>
        <authorList>
            <person name="Wu Z."/>
            <person name="Cui Y."/>
            <person name="Ma J."/>
            <person name="Qu M."/>
            <person name="Lin J."/>
        </authorList>
    </citation>
    <scope>NUCLEOTIDE SEQUENCE</scope>
</reference>